<feature type="compositionally biased region" description="Low complexity" evidence="1">
    <location>
        <begin position="1156"/>
        <end position="1171"/>
    </location>
</feature>
<gene>
    <name evidence="3" type="primary">AKNA</name>
</gene>
<dbReference type="Pfam" id="PF12443">
    <property type="entry name" value="AKNA"/>
    <property type="match status" value="1"/>
</dbReference>
<dbReference type="GO" id="GO:0001837">
    <property type="term" value="P:epithelial to mesenchymal transition"/>
    <property type="evidence" value="ECO:0007669"/>
    <property type="project" value="Ensembl"/>
</dbReference>
<dbReference type="GO" id="GO:0005874">
    <property type="term" value="C:microtubule"/>
    <property type="evidence" value="ECO:0007669"/>
    <property type="project" value="Ensembl"/>
</dbReference>
<reference evidence="3" key="2">
    <citation type="submission" date="2025-08" db="UniProtKB">
        <authorList>
            <consortium name="Ensembl"/>
        </authorList>
    </citation>
    <scope>IDENTIFICATION</scope>
    <source>
        <strain evidence="3">Thorbecke</strain>
    </source>
</reference>
<feature type="compositionally biased region" description="Pro residues" evidence="1">
    <location>
        <begin position="1036"/>
        <end position="1048"/>
    </location>
</feature>
<feature type="compositionally biased region" description="Low complexity" evidence="1">
    <location>
        <begin position="1094"/>
        <end position="1104"/>
    </location>
</feature>
<sequence length="1421" mass="151445">MASTGAEAHWAEPSLGQGFRRRRWAWATEEKGADKSGPRGWGEERPSPGTPSPELLEDFLLAQPHLLPPEWGPDLQPDTHQDSSSGESSGEETGAEDVDSPAASTLPLGWLPPPDPHLDMTQEEPDEALASAKAEEGGESSPSLEEEAGPSSEGDGDTCLVALGQAQARGWTASGRQGSRNRLLEHSEVNSARSWSSGTVSLGHLSDSLDSPWEGDLDVPGPPALEETLPLNPSNHPLNPDVRTGGTVAPVTPTEFQDTAAPAQRSGCTAGRWSKDTIGVSCPQPEDQTWKRTKTSPKPLPSRFTGSISPMNPRPRPAQKNKMPPKQGATLASHSSSDVPMYGRGRLNYPLPDFSKVGPRVKFPKDESYRPPKSRSHKGQPQGPARPLIFKSPAEIVREVLLSSGEASPVKDPPPAHPITRVPQEFQTPEQATELVHQLQEDYHKLLTKYAEAENTIDQLRLGAKVNLYWDPPQPSHSTQHKGRPVQGAQALSFTIPQPRSAQWWPAPATEPQSSEASGWPMARGDLGASLPPSLPTPGWLPEDQAIAPEQPPAEWTEALASQAHRILAQVDSFEGLMQAGQLTPRNQLKGFQRLQAAHRALEEEYLKASRAQHLARQLAGSEGTPGKFDPGRELEMKIYHLGTRLEELKDLVNQTQQAPEPSGCDSAPDIAPDIAPAMPSSRQPRHLPTPPGQTPAPDSETAFLESAATGPGPGPLHVNVEVTSGSSEVGDRPRELPALLRCKELQMEQDFQGLLDRNLSVKSLSEVLRMEEEEEEEEEEEGHTLEVDGPALVPGNAEANRMCRTQHPAQAEKGHGAPVEEPVEQMVSLKPRGLQTAMAREGHVPGLGSAGTATLGPGVPSSPALGAKSEASHQSSESSLPGSGFSERLLPKSLHHAGGPHAEEPWMASPETDSGFVGSETSRVSPLTQTPEHRLAHVSTPGTSSQPLTAPVPHDGASHPKARGSAMAGRAREPSTPRSRAQRPLSSPSSPPQPRRSGFRGERAPLAEMATPSSEFERPKQSAGQLLPSRTIGPAPTPAPAAAPLPYAPTTGTAPNFVLSRAGRDQAIRELQEEVSRLRLRLESSLHRPPQGSPVHPVSASHPPARPWDRPSDSATRGSHFGSKSTERLSGEPGCAERASPAGRQRPRSSSVPRLPLGSESEPPSPQLLSEKSRTPEDEAQVARDGMRAVGSTRRPDRVTFRGQYTGQEYQVLPPKAVPRDGGAASCPNCLPVRTRDSGSAATKDPLGPHPTETLRCPLCGQVGFPTEGDSSGPATSGAEKAATRRNAPAASSPKQRSKRAGSPAGPPPGLWYLAATPPAAPPAFTYLSSVPVLPYPPATVYYAPPAAPTSASSGTACGRAARGSRHSVQLDPADLEELSRALSQAVRAAESVRSTSRQMSRSLSADLRQVRSLRGSCLF</sequence>
<dbReference type="GO" id="GO:0060234">
    <property type="term" value="P:neuroblast delamination"/>
    <property type="evidence" value="ECO:0007669"/>
    <property type="project" value="Ensembl"/>
</dbReference>
<dbReference type="eggNOG" id="ENOG502QRSN">
    <property type="taxonomic scope" value="Eukaryota"/>
</dbReference>
<dbReference type="PANTHER" id="PTHR21510">
    <property type="entry name" value="AKNA DOMAIN-CONTAINING PROTEIN"/>
    <property type="match status" value="1"/>
</dbReference>
<dbReference type="GO" id="GO:0005829">
    <property type="term" value="C:cytosol"/>
    <property type="evidence" value="ECO:0007669"/>
    <property type="project" value="Ensembl"/>
</dbReference>
<dbReference type="GO" id="GO:0005814">
    <property type="term" value="C:centriole"/>
    <property type="evidence" value="ECO:0007669"/>
    <property type="project" value="Ensembl"/>
</dbReference>
<dbReference type="GeneTree" id="ENSGT00940000154254"/>
<feature type="compositionally biased region" description="Basic and acidic residues" evidence="1">
    <location>
        <begin position="1172"/>
        <end position="1188"/>
    </location>
</feature>
<dbReference type="Ensembl" id="ENSOCUT00000004640.4">
    <property type="protein sequence ID" value="ENSOCUP00000004005.3"/>
    <property type="gene ID" value="ENSOCUG00000004630.4"/>
</dbReference>
<dbReference type="STRING" id="9986.ENSOCUP00000004005"/>
<feature type="region of interest" description="Disordered" evidence="1">
    <location>
        <begin position="1083"/>
        <end position="1307"/>
    </location>
</feature>
<feature type="region of interest" description="Disordered" evidence="1">
    <location>
        <begin position="768"/>
        <end position="1060"/>
    </location>
</feature>
<feature type="compositionally biased region" description="Low complexity" evidence="1">
    <location>
        <begin position="139"/>
        <end position="153"/>
    </location>
</feature>
<feature type="compositionally biased region" description="Acidic residues" evidence="1">
    <location>
        <begin position="772"/>
        <end position="782"/>
    </location>
</feature>
<reference evidence="3" key="3">
    <citation type="submission" date="2025-09" db="UniProtKB">
        <authorList>
            <consortium name="Ensembl"/>
        </authorList>
    </citation>
    <scope>IDENTIFICATION</scope>
    <source>
        <strain evidence="3">Thorbecke</strain>
    </source>
</reference>
<dbReference type="GO" id="GO:0005654">
    <property type="term" value="C:nucleoplasm"/>
    <property type="evidence" value="ECO:0007669"/>
    <property type="project" value="Ensembl"/>
</dbReference>
<dbReference type="GO" id="GO:0001650">
    <property type="term" value="C:fibrillar center"/>
    <property type="evidence" value="ECO:0007669"/>
    <property type="project" value="Ensembl"/>
</dbReference>
<feature type="compositionally biased region" description="Basic and acidic residues" evidence="1">
    <location>
        <begin position="28"/>
        <end position="46"/>
    </location>
</feature>
<dbReference type="GO" id="GO:0050727">
    <property type="term" value="P:regulation of inflammatory response"/>
    <property type="evidence" value="ECO:0007669"/>
    <property type="project" value="Ensembl"/>
</dbReference>
<dbReference type="Proteomes" id="UP000001811">
    <property type="component" value="Unplaced"/>
</dbReference>
<dbReference type="InterPro" id="IPR052655">
    <property type="entry name" value="AKNA_Centrosome-Trans_reg"/>
</dbReference>
<dbReference type="InParanoid" id="G1SM75"/>
<dbReference type="HOGENOM" id="CLU_005641_0_0_1"/>
<dbReference type="PANTHER" id="PTHR21510:SF15">
    <property type="entry name" value="MICROTUBULE ORGANIZATION PROTEIN AKNA"/>
    <property type="match status" value="1"/>
</dbReference>
<evidence type="ECO:0000259" key="2">
    <source>
        <dbReference type="Pfam" id="PF12443"/>
    </source>
</evidence>
<evidence type="ECO:0000313" key="3">
    <source>
        <dbReference type="Ensembl" id="ENSOCUP00000004005.3"/>
    </source>
</evidence>
<reference evidence="3 4" key="1">
    <citation type="journal article" date="2011" name="Nature">
        <title>A high-resolution map of human evolutionary constraint using 29 mammals.</title>
        <authorList>
            <person name="Lindblad-Toh K."/>
            <person name="Garber M."/>
            <person name="Zuk O."/>
            <person name="Lin M.F."/>
            <person name="Parker B.J."/>
            <person name="Washietl S."/>
            <person name="Kheradpour P."/>
            <person name="Ernst J."/>
            <person name="Jordan G."/>
            <person name="Mauceli E."/>
            <person name="Ward L.D."/>
            <person name="Lowe C.B."/>
            <person name="Holloway A.K."/>
            <person name="Clamp M."/>
            <person name="Gnerre S."/>
            <person name="Alfoldi J."/>
            <person name="Beal K."/>
            <person name="Chang J."/>
            <person name="Clawson H."/>
            <person name="Cuff J."/>
            <person name="Di Palma F."/>
            <person name="Fitzgerald S."/>
            <person name="Flicek P."/>
            <person name="Guttman M."/>
            <person name="Hubisz M.J."/>
            <person name="Jaffe D.B."/>
            <person name="Jungreis I."/>
            <person name="Kent W.J."/>
            <person name="Kostka D."/>
            <person name="Lara M."/>
            <person name="Martins A.L."/>
            <person name="Massingham T."/>
            <person name="Moltke I."/>
            <person name="Raney B.J."/>
            <person name="Rasmussen M.D."/>
            <person name="Robinson J."/>
            <person name="Stark A."/>
            <person name="Vilella A.J."/>
            <person name="Wen J."/>
            <person name="Xie X."/>
            <person name="Zody M.C."/>
            <person name="Baldwin J."/>
            <person name="Bloom T."/>
            <person name="Chin C.W."/>
            <person name="Heiman D."/>
            <person name="Nicol R."/>
            <person name="Nusbaum C."/>
            <person name="Young S."/>
            <person name="Wilkinson J."/>
            <person name="Worley K.C."/>
            <person name="Kovar C.L."/>
            <person name="Muzny D.M."/>
            <person name="Gibbs R.A."/>
            <person name="Cree A."/>
            <person name="Dihn H.H."/>
            <person name="Fowler G."/>
            <person name="Jhangiani S."/>
            <person name="Joshi V."/>
            <person name="Lee S."/>
            <person name="Lewis L.R."/>
            <person name="Nazareth L.V."/>
            <person name="Okwuonu G."/>
            <person name="Santibanez J."/>
            <person name="Warren W.C."/>
            <person name="Mardis E.R."/>
            <person name="Weinstock G.M."/>
            <person name="Wilson R.K."/>
            <person name="Delehaunty K."/>
            <person name="Dooling D."/>
            <person name="Fronik C."/>
            <person name="Fulton L."/>
            <person name="Fulton B."/>
            <person name="Graves T."/>
            <person name="Minx P."/>
            <person name="Sodergren E."/>
            <person name="Birney E."/>
            <person name="Margulies E.H."/>
            <person name="Herrero J."/>
            <person name="Green E.D."/>
            <person name="Haussler D."/>
            <person name="Siepel A."/>
            <person name="Goldman N."/>
            <person name="Pollard K.S."/>
            <person name="Pedersen J.S."/>
            <person name="Lander E.S."/>
            <person name="Kellis M."/>
        </authorList>
    </citation>
    <scope>NUCLEOTIDE SEQUENCE [LARGE SCALE GENOMIC DNA]</scope>
    <source>
        <strain evidence="4">Thorbecke</strain>
    </source>
</reference>
<dbReference type="CTD" id="80709"/>
<feature type="domain" description="AKNA" evidence="2">
    <location>
        <begin position="592"/>
        <end position="694"/>
    </location>
</feature>
<dbReference type="OrthoDB" id="10035553at2759"/>
<dbReference type="OMA" id="PHLAMTE"/>
<feature type="compositionally biased region" description="Polar residues" evidence="1">
    <location>
        <begin position="189"/>
        <end position="200"/>
    </location>
</feature>
<dbReference type="Bgee" id="ENSOCUG00000004630">
    <property type="expression patterns" value="Expressed in blood and 19 other cell types or tissues"/>
</dbReference>
<name>G1SM75_RABIT</name>
<feature type="compositionally biased region" description="Acidic residues" evidence="1">
    <location>
        <begin position="89"/>
        <end position="99"/>
    </location>
</feature>
<proteinExistence type="predicted"/>
<organism evidence="3 4">
    <name type="scientific">Oryctolagus cuniculus</name>
    <name type="common">Rabbit</name>
    <dbReference type="NCBI Taxonomy" id="9986"/>
    <lineage>
        <taxon>Eukaryota</taxon>
        <taxon>Metazoa</taxon>
        <taxon>Chordata</taxon>
        <taxon>Craniata</taxon>
        <taxon>Vertebrata</taxon>
        <taxon>Euteleostomi</taxon>
        <taxon>Mammalia</taxon>
        <taxon>Eutheria</taxon>
        <taxon>Euarchontoglires</taxon>
        <taxon>Glires</taxon>
        <taxon>Lagomorpha</taxon>
        <taxon>Leporidae</taxon>
        <taxon>Oryctolagus</taxon>
    </lineage>
</organism>
<dbReference type="GeneID" id="100355652"/>
<keyword evidence="4" id="KW-1185">Reference proteome</keyword>
<feature type="region of interest" description="Disordered" evidence="1">
    <location>
        <begin position="654"/>
        <end position="700"/>
    </location>
</feature>
<feature type="compositionally biased region" description="Low complexity" evidence="1">
    <location>
        <begin position="873"/>
        <end position="887"/>
    </location>
</feature>
<evidence type="ECO:0000256" key="1">
    <source>
        <dbReference type="SAM" id="MobiDB-lite"/>
    </source>
</evidence>
<dbReference type="KEGG" id="ocu:100355652"/>
<dbReference type="GO" id="GO:0045944">
    <property type="term" value="P:positive regulation of transcription by RNA polymerase II"/>
    <property type="evidence" value="ECO:0007669"/>
    <property type="project" value="Ensembl"/>
</dbReference>
<feature type="compositionally biased region" description="Polar residues" evidence="1">
    <location>
        <begin position="920"/>
        <end position="931"/>
    </location>
</feature>
<feature type="compositionally biased region" description="Low complexity" evidence="1">
    <location>
        <begin position="978"/>
        <end position="989"/>
    </location>
</feature>
<feature type="region of interest" description="Disordered" evidence="1">
    <location>
        <begin position="1"/>
        <end position="391"/>
    </location>
</feature>
<dbReference type="SMR" id="G1SM75"/>
<evidence type="ECO:0000313" key="4">
    <source>
        <dbReference type="Proteomes" id="UP000001811"/>
    </source>
</evidence>
<dbReference type="GO" id="GO:0021849">
    <property type="term" value="P:neuroblast division in subventricular zone"/>
    <property type="evidence" value="ECO:0007669"/>
    <property type="project" value="Ensembl"/>
</dbReference>
<protein>
    <submittedName>
        <fullName evidence="3">AT-hook transcription factor</fullName>
    </submittedName>
</protein>
<feature type="compositionally biased region" description="Low complexity" evidence="1">
    <location>
        <begin position="229"/>
        <end position="240"/>
    </location>
</feature>
<dbReference type="InterPro" id="IPR022150">
    <property type="entry name" value="AKNA_dom"/>
</dbReference>
<accession>G1SM75</accession>
<dbReference type="GO" id="GO:0005813">
    <property type="term" value="C:centrosome"/>
    <property type="evidence" value="ECO:0007669"/>
    <property type="project" value="Ensembl"/>
</dbReference>
<feature type="compositionally biased region" description="Low complexity" evidence="1">
    <location>
        <begin position="666"/>
        <end position="682"/>
    </location>
</feature>
<dbReference type="FunCoup" id="G1SM75">
    <property type="interactions" value="542"/>
</dbReference>
<feature type="region of interest" description="Disordered" evidence="1">
    <location>
        <begin position="502"/>
        <end position="533"/>
    </location>
</feature>
<dbReference type="PaxDb" id="9986-ENSOCUP00000004005"/>